<accession>A0A4Y4DTM7</accession>
<reference evidence="1 2" key="1">
    <citation type="submission" date="2019-06" db="EMBL/GenBank/DDBJ databases">
        <title>Whole genome shotgun sequence of Glutamicibacter uratoxydans NBRC 15515.</title>
        <authorList>
            <person name="Hosoyama A."/>
            <person name="Uohara A."/>
            <person name="Ohji S."/>
            <person name="Ichikawa N."/>
        </authorList>
    </citation>
    <scope>NUCLEOTIDE SEQUENCE [LARGE SCALE GENOMIC DNA]</scope>
    <source>
        <strain evidence="1 2">NBRC 15515</strain>
    </source>
</reference>
<dbReference type="EMBL" id="BJNY01000039">
    <property type="protein sequence ID" value="GED07987.1"/>
    <property type="molecule type" value="Genomic_DNA"/>
</dbReference>
<protein>
    <submittedName>
        <fullName evidence="1">Uncharacterized protein</fullName>
    </submittedName>
</protein>
<dbReference type="AlphaFoldDB" id="A0A4Y4DTM7"/>
<sequence>MTGAGHLLITLDAQGDEVSISLSVEVRIELAVDQAHELFLNTMIKGLVHCAKLRSRQVDLRGPSTESKNAV</sequence>
<organism evidence="1 2">
    <name type="scientific">Glutamicibacter uratoxydans</name>
    <name type="common">Arthrobacter uratoxydans</name>
    <dbReference type="NCBI Taxonomy" id="43667"/>
    <lineage>
        <taxon>Bacteria</taxon>
        <taxon>Bacillati</taxon>
        <taxon>Actinomycetota</taxon>
        <taxon>Actinomycetes</taxon>
        <taxon>Micrococcales</taxon>
        <taxon>Micrococcaceae</taxon>
        <taxon>Glutamicibacter</taxon>
    </lineage>
</organism>
<name>A0A4Y4DTM7_GLUUR</name>
<gene>
    <name evidence="1" type="ORF">AUR04nite_35190</name>
</gene>
<dbReference type="Proteomes" id="UP000316612">
    <property type="component" value="Unassembled WGS sequence"/>
</dbReference>
<proteinExistence type="predicted"/>
<keyword evidence="2" id="KW-1185">Reference proteome</keyword>
<comment type="caution">
    <text evidence="1">The sequence shown here is derived from an EMBL/GenBank/DDBJ whole genome shotgun (WGS) entry which is preliminary data.</text>
</comment>
<evidence type="ECO:0000313" key="2">
    <source>
        <dbReference type="Proteomes" id="UP000316612"/>
    </source>
</evidence>
<evidence type="ECO:0000313" key="1">
    <source>
        <dbReference type="EMBL" id="GED07987.1"/>
    </source>
</evidence>